<comment type="caution">
    <text evidence="1">The sequence shown here is derived from an EMBL/GenBank/DDBJ whole genome shotgun (WGS) entry which is preliminary data.</text>
</comment>
<dbReference type="AlphaFoldDB" id="A0A3R7CNF6"/>
<evidence type="ECO:0000313" key="2">
    <source>
        <dbReference type="Proteomes" id="UP000286415"/>
    </source>
</evidence>
<name>A0A3R7CNF6_CLOSI</name>
<keyword evidence="2" id="KW-1185">Reference proteome</keyword>
<proteinExistence type="predicted"/>
<dbReference type="Proteomes" id="UP000286415">
    <property type="component" value="Unassembled WGS sequence"/>
</dbReference>
<sequence>MADRLLLYLVTPTLTLIGDETLAIQLPRSANRPTPNQRTRADYIPQHRQLFLNHTSSAFQLKAATFDRIRILEQVDASVLYRTIWRSGDLHYAPSSKIPTHLFPLKVITLRIYYLPEGSSFGWSPSIEFQDPRETTFQLAPRTSSEPNLCQNAPQKRPTIHQLCSSDLLFDGLVLLNSVHEGCI</sequence>
<dbReference type="EMBL" id="NIRI02000056">
    <property type="protein sequence ID" value="KAG5442750.1"/>
    <property type="molecule type" value="Genomic_DNA"/>
</dbReference>
<organism evidence="1 2">
    <name type="scientific">Clonorchis sinensis</name>
    <name type="common">Chinese liver fluke</name>
    <dbReference type="NCBI Taxonomy" id="79923"/>
    <lineage>
        <taxon>Eukaryota</taxon>
        <taxon>Metazoa</taxon>
        <taxon>Spiralia</taxon>
        <taxon>Lophotrochozoa</taxon>
        <taxon>Platyhelminthes</taxon>
        <taxon>Trematoda</taxon>
        <taxon>Digenea</taxon>
        <taxon>Opisthorchiida</taxon>
        <taxon>Opisthorchiata</taxon>
        <taxon>Opisthorchiidae</taxon>
        <taxon>Clonorchis</taxon>
    </lineage>
</organism>
<accession>A0A3R7CNF6</accession>
<reference evidence="1 2" key="2">
    <citation type="journal article" date="2021" name="Genomics">
        <title>High-quality reference genome for Clonorchis sinensis.</title>
        <authorList>
            <person name="Young N.D."/>
            <person name="Stroehlein A.J."/>
            <person name="Kinkar L."/>
            <person name="Wang T."/>
            <person name="Sohn W.M."/>
            <person name="Chang B.C.H."/>
            <person name="Kaur P."/>
            <person name="Weisz D."/>
            <person name="Dudchenko O."/>
            <person name="Aiden E.L."/>
            <person name="Korhonen P.K."/>
            <person name="Gasser R.B."/>
        </authorList>
    </citation>
    <scope>NUCLEOTIDE SEQUENCE [LARGE SCALE GENOMIC DNA]</scope>
    <source>
        <strain evidence="1">Cs-k2</strain>
    </source>
</reference>
<reference evidence="1 2" key="1">
    <citation type="journal article" date="2018" name="Biotechnol. Adv.">
        <title>Improved genomic resources and new bioinformatic workflow for the carcinogenic parasite Clonorchis sinensis: Biotechnological implications.</title>
        <authorList>
            <person name="Wang D."/>
            <person name="Korhonen P.K."/>
            <person name="Gasser R.B."/>
            <person name="Young N.D."/>
        </authorList>
    </citation>
    <scope>NUCLEOTIDE SEQUENCE [LARGE SCALE GENOMIC DNA]</scope>
    <source>
        <strain evidence="1">Cs-k2</strain>
    </source>
</reference>
<dbReference type="InParanoid" id="A0A3R7CNF6"/>
<gene>
    <name evidence="1" type="ORF">CSKR_104251</name>
</gene>
<evidence type="ECO:0000313" key="1">
    <source>
        <dbReference type="EMBL" id="KAG5442750.1"/>
    </source>
</evidence>
<protein>
    <submittedName>
        <fullName evidence="1">Uncharacterized protein</fullName>
    </submittedName>
</protein>